<keyword evidence="1" id="KW-0472">Membrane</keyword>
<name>A0A812TAC2_SYMPI</name>
<reference evidence="3" key="1">
    <citation type="submission" date="2021-02" db="EMBL/GenBank/DDBJ databases">
        <authorList>
            <person name="Dougan E. K."/>
            <person name="Rhodes N."/>
            <person name="Thang M."/>
            <person name="Chan C."/>
        </authorList>
    </citation>
    <scope>NUCLEOTIDE SEQUENCE</scope>
</reference>
<comment type="caution">
    <text evidence="3">The sequence shown here is derived from an EMBL/GenBank/DDBJ whole genome shotgun (WGS) entry which is preliminary data.</text>
</comment>
<evidence type="ECO:0000259" key="2">
    <source>
        <dbReference type="Pfam" id="PF09423"/>
    </source>
</evidence>
<dbReference type="Proteomes" id="UP000649617">
    <property type="component" value="Unassembled WGS sequence"/>
</dbReference>
<dbReference type="InterPro" id="IPR038607">
    <property type="entry name" value="PhoD-like_sf"/>
</dbReference>
<dbReference type="EMBL" id="CAJNIZ010029668">
    <property type="protein sequence ID" value="CAE7517823.1"/>
    <property type="molecule type" value="Genomic_DNA"/>
</dbReference>
<dbReference type="InterPro" id="IPR018946">
    <property type="entry name" value="PhoD-like_MPP"/>
</dbReference>
<dbReference type="PANTHER" id="PTHR43606">
    <property type="entry name" value="PHOSPHATASE, PUTATIVE (AFU_ORTHOLOGUE AFUA_6G08710)-RELATED"/>
    <property type="match status" value="1"/>
</dbReference>
<sequence>MMTHVCTFARGFGNFRAYSAAIERGDLDFWLHLGDYIYEYGEDHYPDPSETVVPGIQPSKDVVTLQEYRQRHAHYRLDPHLQKLAASAPMIAVWDDHEVANDDFKEGAENHHPQQGPFQARKVAAIRAYHEWLPTRVSLDLADPSAAPWMRWRRFDFGSLATLLMLETRLVARTTQAEMTSQTVRANITKVLNGAWALSPSAWPGGRIESKMLKIRGEVEAHRNKTEKTMLGEDQLAWISQQVPSKGRWFLLGQPQVVQELMSPNFLGAIEDTRRGGDDALAEYWAAIVHNLTKLGFLYRNFTQVAAGALPVPRELRNSFLVDLAAGRFRIQLNFDSWTGYVAERQRLAEALRPAQGAIIYGGDSHNAWAGKLRAEDGSVVAMDFDGMAVTSPGVESERPFLPPSLEATAWRSSNPDLAWADTSKRGFMMVHLDADSHHIEYLAVDVASASEGVGKDTSCLAAFDVEHGLGNSELRVSTCRPPQTRSATETVAQTDSATAATVPLVLALLTCCLGWLMGWCLGRRRLWKSEKEKGAQRYAQHVDEAEHVPPQRMGIELR</sequence>
<dbReference type="PANTHER" id="PTHR43606:SF2">
    <property type="entry name" value="ALKALINE PHOSPHATASE FAMILY PROTEIN (AFU_ORTHOLOGUE AFUA_5G03860)"/>
    <property type="match status" value="1"/>
</dbReference>
<proteinExistence type="predicted"/>
<dbReference type="CDD" id="cd07389">
    <property type="entry name" value="MPP_PhoD"/>
    <property type="match status" value="1"/>
</dbReference>
<evidence type="ECO:0000313" key="4">
    <source>
        <dbReference type="Proteomes" id="UP000649617"/>
    </source>
</evidence>
<accession>A0A812TAC2</accession>
<dbReference type="AlphaFoldDB" id="A0A812TAC2"/>
<keyword evidence="1" id="KW-1133">Transmembrane helix</keyword>
<evidence type="ECO:0000313" key="3">
    <source>
        <dbReference type="EMBL" id="CAE7517823.1"/>
    </source>
</evidence>
<gene>
    <name evidence="3" type="primary">pld</name>
    <name evidence="3" type="ORF">SPIL2461_LOCUS13531</name>
</gene>
<feature type="transmembrane region" description="Helical" evidence="1">
    <location>
        <begin position="501"/>
        <end position="522"/>
    </location>
</feature>
<keyword evidence="4" id="KW-1185">Reference proteome</keyword>
<dbReference type="Gene3D" id="3.60.21.70">
    <property type="entry name" value="PhoD-like phosphatase"/>
    <property type="match status" value="1"/>
</dbReference>
<keyword evidence="1" id="KW-0812">Transmembrane</keyword>
<dbReference type="SUPFAM" id="SSF56300">
    <property type="entry name" value="Metallo-dependent phosphatases"/>
    <property type="match status" value="1"/>
</dbReference>
<dbReference type="InterPro" id="IPR052900">
    <property type="entry name" value="Phospholipid_Metab_Enz"/>
</dbReference>
<dbReference type="OrthoDB" id="44589at2759"/>
<evidence type="ECO:0000256" key="1">
    <source>
        <dbReference type="SAM" id="Phobius"/>
    </source>
</evidence>
<feature type="domain" description="PhoD-like phosphatase metallophosphatase" evidence="2">
    <location>
        <begin position="9"/>
        <end position="440"/>
    </location>
</feature>
<dbReference type="InterPro" id="IPR029052">
    <property type="entry name" value="Metallo-depent_PP-like"/>
</dbReference>
<protein>
    <submittedName>
        <fullName evidence="3">Pld protein</fullName>
    </submittedName>
</protein>
<organism evidence="3 4">
    <name type="scientific">Symbiodinium pilosum</name>
    <name type="common">Dinoflagellate</name>
    <dbReference type="NCBI Taxonomy" id="2952"/>
    <lineage>
        <taxon>Eukaryota</taxon>
        <taxon>Sar</taxon>
        <taxon>Alveolata</taxon>
        <taxon>Dinophyceae</taxon>
        <taxon>Suessiales</taxon>
        <taxon>Symbiodiniaceae</taxon>
        <taxon>Symbiodinium</taxon>
    </lineage>
</organism>
<dbReference type="Pfam" id="PF09423">
    <property type="entry name" value="PhoD"/>
    <property type="match status" value="1"/>
</dbReference>